<sequence>MEQMSTSAVQPSMKKRDGRLVSRAALEEMRLMALQRMGEGESPAEVAASFGLHRGWAYKVLARAQEGGAGALMTRKGSGRPRTLTPAQERQVFGWVNGKNPRQHGFAFGLWTRQVVRELIEKKCAARLSLASVGTLLARLGLSPQKPLQHAYQRDPLAVAQWQEQTSPAIVTHAKREKAEIDFWDESGFRADAVQGRTWAVKGVTPVVAVPGQRQSISAASAVNSKGGFWFAVYSGGLNGELFVALLKRMMKGRRRPIHLVLDGLPAHKTRGVRDDVDSLKGRLTLHFLPGDAPDLNPDELVWSYTKRTGVAWRPLRSGEKLADRVHDQLSDIAARPELVRSFFRRPSVAYISDS</sequence>
<dbReference type="InterPro" id="IPR009057">
    <property type="entry name" value="Homeodomain-like_sf"/>
</dbReference>
<dbReference type="InterPro" id="IPR036397">
    <property type="entry name" value="RNaseH_sf"/>
</dbReference>
<dbReference type="Pfam" id="PF13551">
    <property type="entry name" value="HTH_29"/>
    <property type="match status" value="1"/>
</dbReference>
<evidence type="ECO:0000313" key="4">
    <source>
        <dbReference type="Proteomes" id="UP000006735"/>
    </source>
</evidence>
<reference evidence="3 4" key="1">
    <citation type="journal article" date="2005" name="Nucleic Acids Res.">
        <title>The genome sequence of Xanthomonas oryzae pathovar oryzae KACC10331, the bacterial blight pathogen of rice.</title>
        <authorList>
            <person name="Lee B.M."/>
            <person name="Park Y.J."/>
            <person name="Park D.S."/>
            <person name="Kang H.W."/>
            <person name="Kim J.G."/>
            <person name="Song E.S."/>
            <person name="Park I.C."/>
            <person name="Yoon U.H."/>
            <person name="Hahn J.H."/>
            <person name="Koo B.S."/>
            <person name="Lee G.B."/>
            <person name="Kim H."/>
            <person name="Park H.S."/>
            <person name="Yoon K.O."/>
            <person name="Kim J.H."/>
            <person name="Jung C.H."/>
            <person name="Koh N.H."/>
            <person name="Seo J.S."/>
            <person name="Go S.J."/>
        </authorList>
    </citation>
    <scope>NUCLEOTIDE SEQUENCE [LARGE SCALE GENOMIC DNA]</scope>
    <source>
        <strain evidence="4">KACC10331 / KXO85</strain>
    </source>
</reference>
<dbReference type="AlphaFoldDB" id="Q5GWW1"/>
<evidence type="ECO:0000259" key="2">
    <source>
        <dbReference type="Pfam" id="PF13592"/>
    </source>
</evidence>
<dbReference type="EMBL" id="AE013598">
    <property type="protein sequence ID" value="AAW76810.1"/>
    <property type="molecule type" value="Genomic_DNA"/>
</dbReference>
<feature type="domain" description="Tc1-like transposase DDE" evidence="1">
    <location>
        <begin position="183"/>
        <end position="321"/>
    </location>
</feature>
<evidence type="ECO:0000259" key="1">
    <source>
        <dbReference type="Pfam" id="PF13358"/>
    </source>
</evidence>
<dbReference type="InterPro" id="IPR047655">
    <property type="entry name" value="Transpos_IS630-like"/>
</dbReference>
<dbReference type="STRING" id="291331.XOO3556"/>
<dbReference type="SUPFAM" id="SSF46689">
    <property type="entry name" value="Homeodomain-like"/>
    <property type="match status" value="1"/>
</dbReference>
<dbReference type="HOGENOM" id="CLU_056788_0_0_6"/>
<dbReference type="NCBIfam" id="NF033545">
    <property type="entry name" value="transpos_IS630"/>
    <property type="match status" value="1"/>
</dbReference>
<dbReference type="GO" id="GO:0003676">
    <property type="term" value="F:nucleic acid binding"/>
    <property type="evidence" value="ECO:0007669"/>
    <property type="project" value="InterPro"/>
</dbReference>
<proteinExistence type="predicted"/>
<evidence type="ECO:0000313" key="3">
    <source>
        <dbReference type="EMBL" id="AAW76810.1"/>
    </source>
</evidence>
<feature type="domain" description="Winged helix-turn helix" evidence="2">
    <location>
        <begin position="108"/>
        <end position="165"/>
    </location>
</feature>
<name>Q5GWW1_XANOR</name>
<dbReference type="KEGG" id="xoo:XOO3556"/>
<accession>Q5GWW1</accession>
<dbReference type="Proteomes" id="UP000006735">
    <property type="component" value="Chromosome"/>
</dbReference>
<dbReference type="Pfam" id="PF13592">
    <property type="entry name" value="HTH_33"/>
    <property type="match status" value="1"/>
</dbReference>
<organism evidence="3 4">
    <name type="scientific">Xanthomonas oryzae pv. oryzae (strain KACC10331 / KXO85)</name>
    <dbReference type="NCBI Taxonomy" id="291331"/>
    <lineage>
        <taxon>Bacteria</taxon>
        <taxon>Pseudomonadati</taxon>
        <taxon>Pseudomonadota</taxon>
        <taxon>Gammaproteobacteria</taxon>
        <taxon>Lysobacterales</taxon>
        <taxon>Lysobacteraceae</taxon>
        <taxon>Xanthomonas</taxon>
    </lineage>
</organism>
<dbReference type="InterPro" id="IPR038717">
    <property type="entry name" value="Tc1-like_DDE_dom"/>
</dbReference>
<dbReference type="Gene3D" id="3.30.420.10">
    <property type="entry name" value="Ribonuclease H-like superfamily/Ribonuclease H"/>
    <property type="match status" value="1"/>
</dbReference>
<keyword evidence="4" id="KW-1185">Reference proteome</keyword>
<dbReference type="Pfam" id="PF13358">
    <property type="entry name" value="DDE_3"/>
    <property type="match status" value="1"/>
</dbReference>
<gene>
    <name evidence="3" type="ordered locus">XOO3556</name>
</gene>
<dbReference type="InterPro" id="IPR025959">
    <property type="entry name" value="Winged_HTH_dom"/>
</dbReference>
<protein>
    <submittedName>
        <fullName evidence="3">Transposase</fullName>
    </submittedName>
</protein>